<accession>A0A9P6CKK4</accession>
<proteinExistence type="predicted"/>
<feature type="transmembrane region" description="Helical" evidence="1">
    <location>
        <begin position="91"/>
        <end position="109"/>
    </location>
</feature>
<dbReference type="Pfam" id="PF20152">
    <property type="entry name" value="DUF6534"/>
    <property type="match status" value="1"/>
</dbReference>
<keyword evidence="1" id="KW-0472">Membrane</keyword>
<dbReference type="OrthoDB" id="2745105at2759"/>
<keyword evidence="1" id="KW-1133">Transmembrane helix</keyword>
<evidence type="ECO:0000313" key="4">
    <source>
        <dbReference type="Proteomes" id="UP000807353"/>
    </source>
</evidence>
<comment type="caution">
    <text evidence="3">The sequence shown here is derived from an EMBL/GenBank/DDBJ whole genome shotgun (WGS) entry which is preliminary data.</text>
</comment>
<keyword evidence="4" id="KW-1185">Reference proteome</keyword>
<name>A0A9P6CKK4_9AGAR</name>
<feature type="transmembrane region" description="Helical" evidence="1">
    <location>
        <begin position="159"/>
        <end position="184"/>
    </location>
</feature>
<dbReference type="PANTHER" id="PTHR40465:SF1">
    <property type="entry name" value="DUF6534 DOMAIN-CONTAINING PROTEIN"/>
    <property type="match status" value="1"/>
</dbReference>
<evidence type="ECO:0000259" key="2">
    <source>
        <dbReference type="Pfam" id="PF20152"/>
    </source>
</evidence>
<protein>
    <recommendedName>
        <fullName evidence="2">DUF6534 domain-containing protein</fullName>
    </recommendedName>
</protein>
<dbReference type="EMBL" id="MU150258">
    <property type="protein sequence ID" value="KAF9463868.1"/>
    <property type="molecule type" value="Genomic_DNA"/>
</dbReference>
<keyword evidence="1" id="KW-0812">Transmembrane</keyword>
<organism evidence="3 4">
    <name type="scientific">Collybia nuda</name>
    <dbReference type="NCBI Taxonomy" id="64659"/>
    <lineage>
        <taxon>Eukaryota</taxon>
        <taxon>Fungi</taxon>
        <taxon>Dikarya</taxon>
        <taxon>Basidiomycota</taxon>
        <taxon>Agaricomycotina</taxon>
        <taxon>Agaricomycetes</taxon>
        <taxon>Agaricomycetidae</taxon>
        <taxon>Agaricales</taxon>
        <taxon>Tricholomatineae</taxon>
        <taxon>Clitocybaceae</taxon>
        <taxon>Collybia</taxon>
    </lineage>
</organism>
<dbReference type="PANTHER" id="PTHR40465">
    <property type="entry name" value="CHROMOSOME 1, WHOLE GENOME SHOTGUN SEQUENCE"/>
    <property type="match status" value="1"/>
</dbReference>
<feature type="transmembrane region" description="Helical" evidence="1">
    <location>
        <begin position="15"/>
        <end position="38"/>
    </location>
</feature>
<sequence length="324" mass="35459">MAPQPRIDLDSKLGAAFLGNLAAAIFYGITCVQAYIYFKSGHKDKIPFKALIAFVWILETTHLALITHALYYYVITNFGNYEAIAAPTPSILVMIYVTCITDLIIRGIFARRVWFVTGHNTYIAASICILALLVAVTGFIFASRAFVVVTFANFSKISAFLYTSLASGVVADTIIAASLCISLSRVRTGFQKTDSVVNALMAYSINTSLLTTVCSALCFITYAIWPEEFTYISIYFSLPKLFFNSLLATLNAREGLKESISGVSEVVLSGVSSSRSGSDFSKEPRSSRISRQTPVVVTINRQVEVGLSEASMYPPKRNTNNLSI</sequence>
<gene>
    <name evidence="3" type="ORF">BDZ94DRAFT_575502</name>
</gene>
<feature type="transmembrane region" description="Helical" evidence="1">
    <location>
        <begin position="231"/>
        <end position="250"/>
    </location>
</feature>
<dbReference type="AlphaFoldDB" id="A0A9P6CKK4"/>
<feature type="transmembrane region" description="Helical" evidence="1">
    <location>
        <begin position="121"/>
        <end position="147"/>
    </location>
</feature>
<evidence type="ECO:0000313" key="3">
    <source>
        <dbReference type="EMBL" id="KAF9463868.1"/>
    </source>
</evidence>
<feature type="transmembrane region" description="Helical" evidence="1">
    <location>
        <begin position="50"/>
        <end position="71"/>
    </location>
</feature>
<reference evidence="3" key="1">
    <citation type="submission" date="2020-11" db="EMBL/GenBank/DDBJ databases">
        <authorList>
            <consortium name="DOE Joint Genome Institute"/>
            <person name="Ahrendt S."/>
            <person name="Riley R."/>
            <person name="Andreopoulos W."/>
            <person name="Labutti K."/>
            <person name="Pangilinan J."/>
            <person name="Ruiz-Duenas F.J."/>
            <person name="Barrasa J.M."/>
            <person name="Sanchez-Garcia M."/>
            <person name="Camarero S."/>
            <person name="Miyauchi S."/>
            <person name="Serrano A."/>
            <person name="Linde D."/>
            <person name="Babiker R."/>
            <person name="Drula E."/>
            <person name="Ayuso-Fernandez I."/>
            <person name="Pacheco R."/>
            <person name="Padilla G."/>
            <person name="Ferreira P."/>
            <person name="Barriuso J."/>
            <person name="Kellner H."/>
            <person name="Castanera R."/>
            <person name="Alfaro M."/>
            <person name="Ramirez L."/>
            <person name="Pisabarro A.G."/>
            <person name="Kuo A."/>
            <person name="Tritt A."/>
            <person name="Lipzen A."/>
            <person name="He G."/>
            <person name="Yan M."/>
            <person name="Ng V."/>
            <person name="Cullen D."/>
            <person name="Martin F."/>
            <person name="Rosso M.-N."/>
            <person name="Henrissat B."/>
            <person name="Hibbett D."/>
            <person name="Martinez A.T."/>
            <person name="Grigoriev I.V."/>
        </authorList>
    </citation>
    <scope>NUCLEOTIDE SEQUENCE</scope>
    <source>
        <strain evidence="3">CBS 247.69</strain>
    </source>
</reference>
<feature type="domain" description="DUF6534" evidence="2">
    <location>
        <begin position="169"/>
        <end position="254"/>
    </location>
</feature>
<evidence type="ECO:0000256" key="1">
    <source>
        <dbReference type="SAM" id="Phobius"/>
    </source>
</evidence>
<dbReference type="Proteomes" id="UP000807353">
    <property type="component" value="Unassembled WGS sequence"/>
</dbReference>
<feature type="transmembrane region" description="Helical" evidence="1">
    <location>
        <begin position="196"/>
        <end position="225"/>
    </location>
</feature>
<dbReference type="InterPro" id="IPR045339">
    <property type="entry name" value="DUF6534"/>
</dbReference>